<keyword evidence="7" id="KW-1185">Reference proteome</keyword>
<organism evidence="6 7">
    <name type="scientific">Mytilus galloprovincialis</name>
    <name type="common">Mediterranean mussel</name>
    <dbReference type="NCBI Taxonomy" id="29158"/>
    <lineage>
        <taxon>Eukaryota</taxon>
        <taxon>Metazoa</taxon>
        <taxon>Spiralia</taxon>
        <taxon>Lophotrochozoa</taxon>
        <taxon>Mollusca</taxon>
        <taxon>Bivalvia</taxon>
        <taxon>Autobranchia</taxon>
        <taxon>Pteriomorphia</taxon>
        <taxon>Mytilida</taxon>
        <taxon>Mytiloidea</taxon>
        <taxon>Mytilidae</taxon>
        <taxon>Mytilinae</taxon>
        <taxon>Mytilus</taxon>
    </lineage>
</organism>
<dbReference type="FunFam" id="2.60.120.200:FF:000124">
    <property type="entry name" value="Galectin-4"/>
    <property type="match status" value="1"/>
</dbReference>
<dbReference type="SUPFAM" id="SSF49899">
    <property type="entry name" value="Concanavalin A-like lectins/glucanases"/>
    <property type="match status" value="2"/>
</dbReference>
<dbReference type="PROSITE" id="PS51304">
    <property type="entry name" value="GALECTIN"/>
    <property type="match status" value="2"/>
</dbReference>
<protein>
    <recommendedName>
        <fullName evidence="3">Galectin</fullName>
    </recommendedName>
</protein>
<evidence type="ECO:0000259" key="5">
    <source>
        <dbReference type="PROSITE" id="PS51304"/>
    </source>
</evidence>
<dbReference type="Pfam" id="PF00337">
    <property type="entry name" value="Gal-bind_lectin"/>
    <property type="match status" value="2"/>
</dbReference>
<evidence type="ECO:0000256" key="2">
    <source>
        <dbReference type="ARBA" id="ARBA00022737"/>
    </source>
</evidence>
<dbReference type="SMART" id="SM00908">
    <property type="entry name" value="Gal-bind_lectin"/>
    <property type="match status" value="2"/>
</dbReference>
<dbReference type="CDD" id="cd00070">
    <property type="entry name" value="GLECT"/>
    <property type="match status" value="2"/>
</dbReference>
<dbReference type="InterPro" id="IPR044156">
    <property type="entry name" value="Galectin-like"/>
</dbReference>
<sequence>MNVNSIGSIPGGNLIPGIQIVVQGVAPAHSDGFSINLSSKISDSRRDIALHFNPRFNQRCVVRNSLKNNAWAEEEKNNGMPFRKEAPFEIVIVTDLYCYNISVNKRDFCRFKHRHPLTGVNTYWVEGIVKITSIKFLEIQTPSCGVHPVVTNPHVAQPARPILNPPGCSAHPAVMTHHVTQPTKPIFNPAVPLTTGIPGGLYHGKMIFISGVPAGTNRFTFYLQEGSLHNADVGMVFDVRFNFGSCVEAVIRNHRSRGTWGQEEHTIPYFPFVRNVPFEIIILSESTGFKVAVNNQHFLEFRHRLMPLARFNMLHITGDVTVKELSEKAELNIGRSLKTEDLEKVYNDVMEKYDIHDWQNIRGPREGENSREMQAEQRRQFGSLQKNTLKDSSLMGNLKNKQTE</sequence>
<keyword evidence="1 3" id="KW-0430">Lectin</keyword>
<feature type="compositionally biased region" description="Polar residues" evidence="4">
    <location>
        <begin position="380"/>
        <end position="395"/>
    </location>
</feature>
<dbReference type="PANTHER" id="PTHR11346:SF147">
    <property type="entry name" value="GALECTIN"/>
    <property type="match status" value="1"/>
</dbReference>
<dbReference type="PANTHER" id="PTHR11346">
    <property type="entry name" value="GALECTIN"/>
    <property type="match status" value="1"/>
</dbReference>
<dbReference type="EMBL" id="UYJE01007246">
    <property type="protein sequence ID" value="VDI52952.1"/>
    <property type="molecule type" value="Genomic_DNA"/>
</dbReference>
<dbReference type="GO" id="GO:0030246">
    <property type="term" value="F:carbohydrate binding"/>
    <property type="evidence" value="ECO:0007669"/>
    <property type="project" value="UniProtKB-UniRule"/>
</dbReference>
<evidence type="ECO:0000256" key="3">
    <source>
        <dbReference type="RuleBase" id="RU102079"/>
    </source>
</evidence>
<gene>
    <name evidence="6" type="ORF">MGAL_10B084920</name>
</gene>
<accession>A0A8B6FSB2</accession>
<keyword evidence="2" id="KW-0677">Repeat</keyword>
<dbReference type="Gene3D" id="2.60.120.200">
    <property type="match status" value="2"/>
</dbReference>
<dbReference type="Proteomes" id="UP000596742">
    <property type="component" value="Unassembled WGS sequence"/>
</dbReference>
<feature type="region of interest" description="Disordered" evidence="4">
    <location>
        <begin position="361"/>
        <end position="404"/>
    </location>
</feature>
<evidence type="ECO:0000313" key="6">
    <source>
        <dbReference type="EMBL" id="VDI52952.1"/>
    </source>
</evidence>
<name>A0A8B6FSB2_MYTGA</name>
<reference evidence="6" key="1">
    <citation type="submission" date="2018-11" db="EMBL/GenBank/DDBJ databases">
        <authorList>
            <person name="Alioto T."/>
            <person name="Alioto T."/>
        </authorList>
    </citation>
    <scope>NUCLEOTIDE SEQUENCE</scope>
</reference>
<dbReference type="OrthoDB" id="6147920at2759"/>
<dbReference type="InterPro" id="IPR013320">
    <property type="entry name" value="ConA-like_dom_sf"/>
</dbReference>
<comment type="caution">
    <text evidence="6">The sequence shown here is derived from an EMBL/GenBank/DDBJ whole genome shotgun (WGS) entry which is preliminary data.</text>
</comment>
<evidence type="ECO:0000256" key="1">
    <source>
        <dbReference type="ARBA" id="ARBA00022734"/>
    </source>
</evidence>
<feature type="domain" description="Galectin" evidence="5">
    <location>
        <begin position="193"/>
        <end position="328"/>
    </location>
</feature>
<dbReference type="InterPro" id="IPR001079">
    <property type="entry name" value="Galectin_CRD"/>
</dbReference>
<feature type="compositionally biased region" description="Basic and acidic residues" evidence="4">
    <location>
        <begin position="361"/>
        <end position="379"/>
    </location>
</feature>
<dbReference type="SMART" id="SM00276">
    <property type="entry name" value="GLECT"/>
    <property type="match status" value="2"/>
</dbReference>
<evidence type="ECO:0000256" key="4">
    <source>
        <dbReference type="SAM" id="MobiDB-lite"/>
    </source>
</evidence>
<feature type="domain" description="Galectin" evidence="5">
    <location>
        <begin position="6"/>
        <end position="137"/>
    </location>
</feature>
<dbReference type="GO" id="GO:0005743">
    <property type="term" value="C:mitochondrial inner membrane"/>
    <property type="evidence" value="ECO:0007669"/>
    <property type="project" value="UniProtKB-SubCell"/>
</dbReference>
<proteinExistence type="predicted"/>
<evidence type="ECO:0000313" key="7">
    <source>
        <dbReference type="Proteomes" id="UP000596742"/>
    </source>
</evidence>
<dbReference type="AlphaFoldDB" id="A0A8B6FSB2"/>